<evidence type="ECO:0000313" key="2">
    <source>
        <dbReference type="EMBL" id="HIZ09228.1"/>
    </source>
</evidence>
<name>A0A9D2D626_9FIRM</name>
<gene>
    <name evidence="2" type="ORF">H9726_01945</name>
</gene>
<dbReference type="InterPro" id="IPR012341">
    <property type="entry name" value="6hp_glycosidase-like_sf"/>
</dbReference>
<dbReference type="SUPFAM" id="SSF48208">
    <property type="entry name" value="Six-hairpin glycosidases"/>
    <property type="match status" value="1"/>
</dbReference>
<dbReference type="Proteomes" id="UP000824025">
    <property type="component" value="Unassembled WGS sequence"/>
</dbReference>
<organism evidence="2 3">
    <name type="scientific">Candidatus Borkfalkia avicola</name>
    <dbReference type="NCBI Taxonomy" id="2838503"/>
    <lineage>
        <taxon>Bacteria</taxon>
        <taxon>Bacillati</taxon>
        <taxon>Bacillota</taxon>
        <taxon>Clostridia</taxon>
        <taxon>Christensenellales</taxon>
        <taxon>Christensenellaceae</taxon>
        <taxon>Candidatus Borkfalkia</taxon>
    </lineage>
</organism>
<dbReference type="GO" id="GO:0005975">
    <property type="term" value="P:carbohydrate metabolic process"/>
    <property type="evidence" value="ECO:0007669"/>
    <property type="project" value="InterPro"/>
</dbReference>
<accession>A0A9D2D626</accession>
<evidence type="ECO:0000313" key="3">
    <source>
        <dbReference type="Proteomes" id="UP000824025"/>
    </source>
</evidence>
<dbReference type="InterPro" id="IPR054491">
    <property type="entry name" value="MGH1-like_GH"/>
</dbReference>
<dbReference type="AlphaFoldDB" id="A0A9D2D626"/>
<evidence type="ECO:0000259" key="1">
    <source>
        <dbReference type="Pfam" id="PF22422"/>
    </source>
</evidence>
<reference evidence="2" key="1">
    <citation type="journal article" date="2021" name="PeerJ">
        <title>Extensive microbial diversity within the chicken gut microbiome revealed by metagenomics and culture.</title>
        <authorList>
            <person name="Gilroy R."/>
            <person name="Ravi A."/>
            <person name="Getino M."/>
            <person name="Pursley I."/>
            <person name="Horton D.L."/>
            <person name="Alikhan N.F."/>
            <person name="Baker D."/>
            <person name="Gharbi K."/>
            <person name="Hall N."/>
            <person name="Watson M."/>
            <person name="Adriaenssens E.M."/>
            <person name="Foster-Nyarko E."/>
            <person name="Jarju S."/>
            <person name="Secka A."/>
            <person name="Antonio M."/>
            <person name="Oren A."/>
            <person name="Chaudhuri R.R."/>
            <person name="La Ragione R."/>
            <person name="Hildebrand F."/>
            <person name="Pallen M.J."/>
        </authorList>
    </citation>
    <scope>NUCLEOTIDE SEQUENCE</scope>
    <source>
        <strain evidence="2">CHK192-19661</strain>
    </source>
</reference>
<protein>
    <recommendedName>
        <fullName evidence="1">Mannosylglycerate hydrolase MGH1-like glycoside hydrolase domain-containing protein</fullName>
    </recommendedName>
</protein>
<reference evidence="2" key="2">
    <citation type="submission" date="2021-04" db="EMBL/GenBank/DDBJ databases">
        <authorList>
            <person name="Gilroy R."/>
        </authorList>
    </citation>
    <scope>NUCLEOTIDE SEQUENCE</scope>
    <source>
        <strain evidence="2">CHK192-19661</strain>
    </source>
</reference>
<sequence length="499" mass="56886">MEGNMGYTYRGDLPQTGVRFRTEDAALQELFELAQQKAKKNIFDFGGTKVMIEGSALYRGVWIETQPMGGEIYAAQDAEVALGNQLIFINNAREDGRLPGCIFFEEGKLRCRYDMLQGYCFPVPALKTAWWIGLDKGYLSALYKALRAHDEYLWKYRDPAGTGCLQSWCVWDTGEDNGVRFGKADDSWSGETPPCFERMPFYSMDVMSYSYDGRKTLARISELLGNGEEAMWREKAEYVRRRLREYLWREEKGACYDRDRFGNFTDTLLHNNLRCMYHGSFTQDMAERFVREHLLNPNEFWTPFPLPSVAANDPAFRNLGENNWSGQPQSLTYQRAIFALENYGFYSVMKQLGEKYLSVMKRYKMFVQQFDPFLCKPSMSHDDYGPSILAVFAYVAHLYGIFRDEDTLAWTSAGGADGEYEQTIGENRYTLSRIGDTFTGFRNGKELFSASAGVRVVTDFAGKIRALIGIDGGTVRLNAGARTLYGGELPADRCIRFGA</sequence>
<proteinExistence type="predicted"/>
<dbReference type="EMBL" id="DXCF01000008">
    <property type="protein sequence ID" value="HIZ09228.1"/>
    <property type="molecule type" value="Genomic_DNA"/>
</dbReference>
<feature type="domain" description="Mannosylglycerate hydrolase MGH1-like glycoside hydrolase" evidence="1">
    <location>
        <begin position="92"/>
        <end position="374"/>
    </location>
</feature>
<dbReference type="InterPro" id="IPR008928">
    <property type="entry name" value="6-hairpin_glycosidase_sf"/>
</dbReference>
<dbReference type="Pfam" id="PF22422">
    <property type="entry name" value="MGH1-like_GH"/>
    <property type="match status" value="1"/>
</dbReference>
<comment type="caution">
    <text evidence="2">The sequence shown here is derived from an EMBL/GenBank/DDBJ whole genome shotgun (WGS) entry which is preliminary data.</text>
</comment>
<dbReference type="Gene3D" id="1.50.10.10">
    <property type="match status" value="1"/>
</dbReference>